<name>A0ABS5L5B2_9ACTN</name>
<organism evidence="1 2">
    <name type="scientific">Catenulispora pinistramenti</name>
    <dbReference type="NCBI Taxonomy" id="2705254"/>
    <lineage>
        <taxon>Bacteria</taxon>
        <taxon>Bacillati</taxon>
        <taxon>Actinomycetota</taxon>
        <taxon>Actinomycetes</taxon>
        <taxon>Catenulisporales</taxon>
        <taxon>Catenulisporaceae</taxon>
        <taxon>Catenulispora</taxon>
    </lineage>
</organism>
<gene>
    <name evidence="1" type="ORF">KGQ19_42305</name>
</gene>
<sequence length="115" mass="11680">MQTTSKAPPPQAPTSTTVAISGSVTCLSGNAVTGVWVDVAQGAGFSPWWPTANPATATYGYTLPVSEPYALHVGCGGTQPSWAVATATPPVSGTQNSFNCDDISGDADYGACVRR</sequence>
<evidence type="ECO:0000313" key="2">
    <source>
        <dbReference type="Proteomes" id="UP000730482"/>
    </source>
</evidence>
<dbReference type="Proteomes" id="UP000730482">
    <property type="component" value="Unassembled WGS sequence"/>
</dbReference>
<comment type="caution">
    <text evidence="1">The sequence shown here is derived from an EMBL/GenBank/DDBJ whole genome shotgun (WGS) entry which is preliminary data.</text>
</comment>
<dbReference type="RefSeq" id="WP_212020140.1">
    <property type="nucleotide sequence ID" value="NZ_JAAFYZ010000260.1"/>
</dbReference>
<protein>
    <submittedName>
        <fullName evidence="1">Uncharacterized protein</fullName>
    </submittedName>
</protein>
<proteinExistence type="predicted"/>
<keyword evidence="2" id="KW-1185">Reference proteome</keyword>
<dbReference type="EMBL" id="JAAFYZ010000260">
    <property type="protein sequence ID" value="MBS2553507.1"/>
    <property type="molecule type" value="Genomic_DNA"/>
</dbReference>
<accession>A0ABS5L5B2</accession>
<reference evidence="1 2" key="1">
    <citation type="submission" date="2020-02" db="EMBL/GenBank/DDBJ databases">
        <title>Acidophilic actinobacteria isolated from forest soil.</title>
        <authorList>
            <person name="Golinska P."/>
        </authorList>
    </citation>
    <scope>NUCLEOTIDE SEQUENCE [LARGE SCALE GENOMIC DNA]</scope>
    <source>
        <strain evidence="1 2">NL8</strain>
    </source>
</reference>
<evidence type="ECO:0000313" key="1">
    <source>
        <dbReference type="EMBL" id="MBS2553507.1"/>
    </source>
</evidence>